<dbReference type="RefSeq" id="WP_143083644.1">
    <property type="nucleotide sequence ID" value="NZ_FOOH01000011.1"/>
</dbReference>
<protein>
    <submittedName>
        <fullName evidence="1">Mannan endo-1,4-beta-mannosidase</fullName>
    </submittedName>
</protein>
<name>A0A1I2M592_9FLAO</name>
<dbReference type="Proteomes" id="UP000199116">
    <property type="component" value="Unassembled WGS sequence"/>
</dbReference>
<evidence type="ECO:0000313" key="2">
    <source>
        <dbReference type="Proteomes" id="UP000199116"/>
    </source>
</evidence>
<gene>
    <name evidence="1" type="ORF">SAMN04488033_111129</name>
</gene>
<dbReference type="Gene3D" id="3.20.20.80">
    <property type="entry name" value="Glycosidases"/>
    <property type="match status" value="1"/>
</dbReference>
<accession>A0A1I2M592</accession>
<dbReference type="EMBL" id="FOOH01000011">
    <property type="protein sequence ID" value="SFF86030.1"/>
    <property type="molecule type" value="Genomic_DNA"/>
</dbReference>
<dbReference type="AlphaFoldDB" id="A0A1I2M592"/>
<keyword evidence="2" id="KW-1185">Reference proteome</keyword>
<sequence>MLTESRNNKFGMNAQWWTEALYPGIKNSGIAWVLMWRKDGPDHYFASYKGDVAEEDFKTFEDLKEILFLKEISKINY</sequence>
<evidence type="ECO:0000313" key="1">
    <source>
        <dbReference type="EMBL" id="SFF86030.1"/>
    </source>
</evidence>
<reference evidence="2" key="1">
    <citation type="submission" date="2016-10" db="EMBL/GenBank/DDBJ databases">
        <authorList>
            <person name="Varghese N."/>
            <person name="Submissions S."/>
        </authorList>
    </citation>
    <scope>NUCLEOTIDE SEQUENCE [LARGE SCALE GENOMIC DNA]</scope>
    <source>
        <strain evidence="2">DSM 23515</strain>
    </source>
</reference>
<proteinExistence type="predicted"/>
<organism evidence="1 2">
    <name type="scientific">Salegentibacter agarivorans</name>
    <dbReference type="NCBI Taxonomy" id="345907"/>
    <lineage>
        <taxon>Bacteria</taxon>
        <taxon>Pseudomonadati</taxon>
        <taxon>Bacteroidota</taxon>
        <taxon>Flavobacteriia</taxon>
        <taxon>Flavobacteriales</taxon>
        <taxon>Flavobacteriaceae</taxon>
        <taxon>Salegentibacter</taxon>
    </lineage>
</organism>